<keyword evidence="4" id="KW-1185">Reference proteome</keyword>
<feature type="signal peptide" evidence="2">
    <location>
        <begin position="1"/>
        <end position="22"/>
    </location>
</feature>
<dbReference type="InterPro" id="IPR011990">
    <property type="entry name" value="TPR-like_helical_dom_sf"/>
</dbReference>
<organism evidence="3 4">
    <name type="scientific">Mesonia maritima</name>
    <dbReference type="NCBI Taxonomy" id="1793873"/>
    <lineage>
        <taxon>Bacteria</taxon>
        <taxon>Pseudomonadati</taxon>
        <taxon>Bacteroidota</taxon>
        <taxon>Flavobacteriia</taxon>
        <taxon>Flavobacteriales</taxon>
        <taxon>Flavobacteriaceae</taxon>
        <taxon>Mesonia</taxon>
    </lineage>
</organism>
<dbReference type="Proteomes" id="UP001257659">
    <property type="component" value="Unassembled WGS sequence"/>
</dbReference>
<protein>
    <submittedName>
        <fullName evidence="3">Tetratricopeptide (TPR) repeat protein</fullName>
    </submittedName>
</protein>
<dbReference type="RefSeq" id="WP_309726238.1">
    <property type="nucleotide sequence ID" value="NZ_JAVDQA010000001.1"/>
</dbReference>
<proteinExistence type="predicted"/>
<dbReference type="Gene3D" id="1.25.40.10">
    <property type="entry name" value="Tetratricopeptide repeat domain"/>
    <property type="match status" value="1"/>
</dbReference>
<comment type="caution">
    <text evidence="3">The sequence shown here is derived from an EMBL/GenBank/DDBJ whole genome shotgun (WGS) entry which is preliminary data.</text>
</comment>
<keyword evidence="2" id="KW-0732">Signal</keyword>
<evidence type="ECO:0000256" key="2">
    <source>
        <dbReference type="SAM" id="SignalP"/>
    </source>
</evidence>
<evidence type="ECO:0000313" key="4">
    <source>
        <dbReference type="Proteomes" id="UP001257659"/>
    </source>
</evidence>
<evidence type="ECO:0000313" key="3">
    <source>
        <dbReference type="EMBL" id="MDR6299497.1"/>
    </source>
</evidence>
<evidence type="ECO:0000256" key="1">
    <source>
        <dbReference type="PROSITE-ProRule" id="PRU00339"/>
    </source>
</evidence>
<dbReference type="EMBL" id="JAVDQA010000001">
    <property type="protein sequence ID" value="MDR6299497.1"/>
    <property type="molecule type" value="Genomic_DNA"/>
</dbReference>
<feature type="repeat" description="TPR" evidence="1">
    <location>
        <begin position="299"/>
        <end position="332"/>
    </location>
</feature>
<name>A0ABU1K1M7_9FLAO</name>
<dbReference type="InterPro" id="IPR019734">
    <property type="entry name" value="TPR_rpt"/>
</dbReference>
<dbReference type="Pfam" id="PF13181">
    <property type="entry name" value="TPR_8"/>
    <property type="match status" value="1"/>
</dbReference>
<feature type="chain" id="PRO_5045566885" evidence="2">
    <location>
        <begin position="23"/>
        <end position="462"/>
    </location>
</feature>
<reference evidence="3 4" key="1">
    <citation type="submission" date="2023-07" db="EMBL/GenBank/DDBJ databases">
        <title>Genomic Encyclopedia of Type Strains, Phase IV (KMG-IV): sequencing the most valuable type-strain genomes for metagenomic binning, comparative biology and taxonomic classification.</title>
        <authorList>
            <person name="Goeker M."/>
        </authorList>
    </citation>
    <scope>NUCLEOTIDE SEQUENCE [LARGE SCALE GENOMIC DNA]</scope>
    <source>
        <strain evidence="3 4">DSM 102814</strain>
    </source>
</reference>
<dbReference type="PROSITE" id="PS50005">
    <property type="entry name" value="TPR"/>
    <property type="match status" value="2"/>
</dbReference>
<sequence length="462" mass="52469">MKTNFLLIALIGAFFSTNLSNAQEADCGRNLALFSQSAKIKDYKSAQPYYNKLIENCEDSNIVIYQYGERMLKSFIEDAEEAGNTEKQKEYAQALIENYQKRLENFPTKTPKGGVYADIAQVKYDNNLGDKEEQYDAFEKAWEADKKSFNSPRALYTYFNVLIDLQDAGKKDLQVVFMKYDELIEKIEEEEIRRAEEAAPLIKKQEDGDKLNSDEERILKNSEIYLTNFSKIKAGINGLLGQRADCENLIPLYNGEFEENKENVEWLKRAAGRLSAKDCTEDPLFFKLVEALHQKQPSAKSALYLGQLAEKDNNYSKALEYYNQSADLEENPIDKARVYNMIANNYKRKGSYSTARSFYRKALSSQPSKGSAYLQIADMYAKSANDCGDNVFNKRAVYWLAAEYARRAGRVDPSIQSSADAAVNSYMGRAPQKTDIFQEDVEVGSTINIGCWIGESVRVPSL</sequence>
<dbReference type="SUPFAM" id="SSF48452">
    <property type="entry name" value="TPR-like"/>
    <property type="match status" value="2"/>
</dbReference>
<gene>
    <name evidence="3" type="ORF">GGR31_000113</name>
</gene>
<dbReference type="SMART" id="SM00028">
    <property type="entry name" value="TPR"/>
    <property type="match status" value="2"/>
</dbReference>
<accession>A0ABU1K1M7</accession>
<feature type="repeat" description="TPR" evidence="1">
    <location>
        <begin position="336"/>
        <end position="369"/>
    </location>
</feature>
<keyword evidence="1" id="KW-0802">TPR repeat</keyword>